<keyword evidence="4 7" id="KW-0812">Transmembrane</keyword>
<evidence type="ECO:0000313" key="9">
    <source>
        <dbReference type="Proteomes" id="UP000676506"/>
    </source>
</evidence>
<evidence type="ECO:0000256" key="1">
    <source>
        <dbReference type="ARBA" id="ARBA00004651"/>
    </source>
</evidence>
<dbReference type="EMBL" id="CP072648">
    <property type="protein sequence ID" value="QUW03100.1"/>
    <property type="molecule type" value="Genomic_DNA"/>
</dbReference>
<dbReference type="PANTHER" id="PTHR33452">
    <property type="entry name" value="OXIDOREDUCTASE CATD-RELATED"/>
    <property type="match status" value="1"/>
</dbReference>
<accession>A0ABX8BBF9</accession>
<feature type="transmembrane region" description="Helical" evidence="7">
    <location>
        <begin position="111"/>
        <end position="130"/>
    </location>
</feature>
<evidence type="ECO:0000256" key="2">
    <source>
        <dbReference type="ARBA" id="ARBA00006679"/>
    </source>
</evidence>
<feature type="transmembrane region" description="Helical" evidence="7">
    <location>
        <begin position="82"/>
        <end position="99"/>
    </location>
</feature>
<dbReference type="Pfam" id="PF07681">
    <property type="entry name" value="DoxX"/>
    <property type="match status" value="1"/>
</dbReference>
<evidence type="ECO:0000256" key="7">
    <source>
        <dbReference type="SAM" id="Phobius"/>
    </source>
</evidence>
<feature type="transmembrane region" description="Helical" evidence="7">
    <location>
        <begin position="12"/>
        <end position="31"/>
    </location>
</feature>
<comment type="similarity">
    <text evidence="2">Belongs to the DoxX family.</text>
</comment>
<gene>
    <name evidence="8" type="ORF">J8C06_01250</name>
</gene>
<name>A0ABX8BBF9_9BACT</name>
<organism evidence="8 9">
    <name type="scientific">Chloracidobacterium validum</name>
    <dbReference type="NCBI Taxonomy" id="2821543"/>
    <lineage>
        <taxon>Bacteria</taxon>
        <taxon>Pseudomonadati</taxon>
        <taxon>Acidobacteriota</taxon>
        <taxon>Terriglobia</taxon>
        <taxon>Terriglobales</taxon>
        <taxon>Acidobacteriaceae</taxon>
        <taxon>Chloracidobacterium</taxon>
    </lineage>
</organism>
<reference evidence="8 9" key="1">
    <citation type="submission" date="2021-03" db="EMBL/GenBank/DDBJ databases">
        <title>Genomic and phenotypic characterization of Chloracidobacterium isolates provides evidence for multiple species.</title>
        <authorList>
            <person name="Saini M.K."/>
            <person name="Costas A.M.G."/>
            <person name="Tank M."/>
            <person name="Bryant D.A."/>
        </authorList>
    </citation>
    <scope>NUCLEOTIDE SEQUENCE [LARGE SCALE GENOMIC DNA]</scope>
    <source>
        <strain evidence="8 9">BV2-C</strain>
    </source>
</reference>
<evidence type="ECO:0000256" key="6">
    <source>
        <dbReference type="ARBA" id="ARBA00023136"/>
    </source>
</evidence>
<sequence length="144" mass="15271">MKTLISLGWFDRLAGAGPFLIRLAVGGAMVIHGSQKLFGDPGRFIGFVEKLGFPLPTIFGWAAILAEFLGGIALLLGLVTRWSAIFVAFTMGVAAFVAHANDGFNKQEYPLVLMLGALSLLASGGGRLSLDAWLFSKSAGDERL</sequence>
<evidence type="ECO:0000256" key="4">
    <source>
        <dbReference type="ARBA" id="ARBA00022692"/>
    </source>
</evidence>
<dbReference type="PANTHER" id="PTHR33452:SF1">
    <property type="entry name" value="INNER MEMBRANE PROTEIN YPHA-RELATED"/>
    <property type="match status" value="1"/>
</dbReference>
<keyword evidence="9" id="KW-1185">Reference proteome</keyword>
<keyword evidence="6 7" id="KW-0472">Membrane</keyword>
<protein>
    <submittedName>
        <fullName evidence="8">DoxX family protein</fullName>
    </submittedName>
</protein>
<evidence type="ECO:0000313" key="8">
    <source>
        <dbReference type="EMBL" id="QUW03100.1"/>
    </source>
</evidence>
<keyword evidence="3" id="KW-1003">Cell membrane</keyword>
<feature type="transmembrane region" description="Helical" evidence="7">
    <location>
        <begin position="51"/>
        <end position="76"/>
    </location>
</feature>
<dbReference type="Proteomes" id="UP000676506">
    <property type="component" value="Chromosome 1"/>
</dbReference>
<comment type="subcellular location">
    <subcellularLocation>
        <location evidence="1">Cell membrane</location>
        <topology evidence="1">Multi-pass membrane protein</topology>
    </subcellularLocation>
</comment>
<proteinExistence type="inferred from homology"/>
<evidence type="ECO:0000256" key="5">
    <source>
        <dbReference type="ARBA" id="ARBA00022989"/>
    </source>
</evidence>
<evidence type="ECO:0000256" key="3">
    <source>
        <dbReference type="ARBA" id="ARBA00022475"/>
    </source>
</evidence>
<dbReference type="RefSeq" id="WP_211428991.1">
    <property type="nucleotide sequence ID" value="NZ_CP072648.1"/>
</dbReference>
<dbReference type="InterPro" id="IPR051907">
    <property type="entry name" value="DoxX-like_oxidoreductase"/>
</dbReference>
<dbReference type="InterPro" id="IPR032808">
    <property type="entry name" value="DoxX"/>
</dbReference>
<keyword evidence="5 7" id="KW-1133">Transmembrane helix</keyword>